<feature type="compositionally biased region" description="Basic and acidic residues" evidence="1">
    <location>
        <begin position="30"/>
        <end position="40"/>
    </location>
</feature>
<gene>
    <name evidence="2" type="ORF">SCAR479_08020</name>
</gene>
<dbReference type="EMBL" id="JARVKM010000035">
    <property type="protein sequence ID" value="KAK9775344.1"/>
    <property type="molecule type" value="Genomic_DNA"/>
</dbReference>
<sequence>MTDHARTFTPEIKRRRSSAPTPGSSSKDIVTFDREATSAPDKRHASCCLDLRSCSGTGQWIATLEEPEEDTKSIRYAALNLYECGVDAHTGARSPIPLDEAPKHDTTPEISSPNGLGIAELSGVPLTDETPDNKMNNRWGASSHSHKGIVASRRLGEASENDPLLDELRRYSFMPLEEQTPENMRRATLPQEGGHEELWLRGQRKPSSKELLEEILVQSGSSRKRSERASTGCFPKTLLIP</sequence>
<organism evidence="2 3">
    <name type="scientific">Seiridium cardinale</name>
    <dbReference type="NCBI Taxonomy" id="138064"/>
    <lineage>
        <taxon>Eukaryota</taxon>
        <taxon>Fungi</taxon>
        <taxon>Dikarya</taxon>
        <taxon>Ascomycota</taxon>
        <taxon>Pezizomycotina</taxon>
        <taxon>Sordariomycetes</taxon>
        <taxon>Xylariomycetidae</taxon>
        <taxon>Amphisphaeriales</taxon>
        <taxon>Sporocadaceae</taxon>
        <taxon>Seiridium</taxon>
    </lineage>
</organism>
<evidence type="ECO:0000256" key="1">
    <source>
        <dbReference type="SAM" id="MobiDB-lite"/>
    </source>
</evidence>
<accession>A0ABR2XNT6</accession>
<feature type="compositionally biased region" description="Polar residues" evidence="1">
    <location>
        <begin position="18"/>
        <end position="28"/>
    </location>
</feature>
<feature type="region of interest" description="Disordered" evidence="1">
    <location>
        <begin position="136"/>
        <end position="157"/>
    </location>
</feature>
<name>A0ABR2XNT6_9PEZI</name>
<proteinExistence type="predicted"/>
<feature type="region of interest" description="Disordered" evidence="1">
    <location>
        <begin position="93"/>
        <end position="116"/>
    </location>
</feature>
<protein>
    <submittedName>
        <fullName evidence="2">Uncharacterized protein</fullName>
    </submittedName>
</protein>
<keyword evidence="3" id="KW-1185">Reference proteome</keyword>
<evidence type="ECO:0000313" key="2">
    <source>
        <dbReference type="EMBL" id="KAK9775344.1"/>
    </source>
</evidence>
<comment type="caution">
    <text evidence="2">The sequence shown here is derived from an EMBL/GenBank/DDBJ whole genome shotgun (WGS) entry which is preliminary data.</text>
</comment>
<reference evidence="2 3" key="1">
    <citation type="submission" date="2024-02" db="EMBL/GenBank/DDBJ databases">
        <title>First draft genome assembly of two strains of Seiridium cardinale.</title>
        <authorList>
            <person name="Emiliani G."/>
            <person name="Scali E."/>
        </authorList>
    </citation>
    <scope>NUCLEOTIDE SEQUENCE [LARGE SCALE GENOMIC DNA]</scope>
    <source>
        <strain evidence="2 3">BM-138-000479</strain>
    </source>
</reference>
<dbReference type="Proteomes" id="UP001465668">
    <property type="component" value="Unassembled WGS sequence"/>
</dbReference>
<evidence type="ECO:0000313" key="3">
    <source>
        <dbReference type="Proteomes" id="UP001465668"/>
    </source>
</evidence>
<feature type="region of interest" description="Disordered" evidence="1">
    <location>
        <begin position="1"/>
        <end position="40"/>
    </location>
</feature>